<reference evidence="2" key="1">
    <citation type="submission" date="2018-02" db="EMBL/GenBank/DDBJ databases">
        <title>Rhizophora mucronata_Transcriptome.</title>
        <authorList>
            <person name="Meera S.P."/>
            <person name="Sreeshan A."/>
            <person name="Augustine A."/>
        </authorList>
    </citation>
    <scope>NUCLEOTIDE SEQUENCE</scope>
    <source>
        <tissue evidence="2">Leaf</tissue>
    </source>
</reference>
<proteinExistence type="predicted"/>
<dbReference type="AlphaFoldDB" id="A0A2P2QF35"/>
<keyword evidence="1" id="KW-0812">Transmembrane</keyword>
<organism evidence="2">
    <name type="scientific">Rhizophora mucronata</name>
    <name type="common">Asiatic mangrove</name>
    <dbReference type="NCBI Taxonomy" id="61149"/>
    <lineage>
        <taxon>Eukaryota</taxon>
        <taxon>Viridiplantae</taxon>
        <taxon>Streptophyta</taxon>
        <taxon>Embryophyta</taxon>
        <taxon>Tracheophyta</taxon>
        <taxon>Spermatophyta</taxon>
        <taxon>Magnoliopsida</taxon>
        <taxon>eudicotyledons</taxon>
        <taxon>Gunneridae</taxon>
        <taxon>Pentapetalae</taxon>
        <taxon>rosids</taxon>
        <taxon>fabids</taxon>
        <taxon>Malpighiales</taxon>
        <taxon>Rhizophoraceae</taxon>
        <taxon>Rhizophora</taxon>
    </lineage>
</organism>
<feature type="transmembrane region" description="Helical" evidence="1">
    <location>
        <begin position="12"/>
        <end position="29"/>
    </location>
</feature>
<keyword evidence="1" id="KW-0472">Membrane</keyword>
<accession>A0A2P2QF35</accession>
<name>A0A2P2QF35_RHIMU</name>
<keyword evidence="1" id="KW-1133">Transmembrane helix</keyword>
<sequence length="31" mass="3722">MREIVIKASINQAFNSFFFTLFSFFMRLSQT</sequence>
<evidence type="ECO:0000256" key="1">
    <source>
        <dbReference type="SAM" id="Phobius"/>
    </source>
</evidence>
<protein>
    <submittedName>
        <fullName evidence="2">Uncharacterized protein</fullName>
    </submittedName>
</protein>
<dbReference type="EMBL" id="GGEC01085166">
    <property type="protein sequence ID" value="MBX65650.1"/>
    <property type="molecule type" value="Transcribed_RNA"/>
</dbReference>
<evidence type="ECO:0000313" key="2">
    <source>
        <dbReference type="EMBL" id="MBX65650.1"/>
    </source>
</evidence>